<feature type="region of interest" description="Disordered" evidence="1">
    <location>
        <begin position="1"/>
        <end position="45"/>
    </location>
</feature>
<organism evidence="2 3">
    <name type="scientific">Lucilia cuprina</name>
    <name type="common">Green bottle fly</name>
    <name type="synonym">Australian sheep blowfly</name>
    <dbReference type="NCBI Taxonomy" id="7375"/>
    <lineage>
        <taxon>Eukaryota</taxon>
        <taxon>Metazoa</taxon>
        <taxon>Ecdysozoa</taxon>
        <taxon>Arthropoda</taxon>
        <taxon>Hexapoda</taxon>
        <taxon>Insecta</taxon>
        <taxon>Pterygota</taxon>
        <taxon>Neoptera</taxon>
        <taxon>Endopterygota</taxon>
        <taxon>Diptera</taxon>
        <taxon>Brachycera</taxon>
        <taxon>Muscomorpha</taxon>
        <taxon>Oestroidea</taxon>
        <taxon>Calliphoridae</taxon>
        <taxon>Luciliinae</taxon>
        <taxon>Lucilia</taxon>
    </lineage>
</organism>
<protein>
    <submittedName>
        <fullName evidence="2">Uncharacterized protein</fullName>
    </submittedName>
</protein>
<comment type="caution">
    <text evidence="2">The sequence shown here is derived from an EMBL/GenBank/DDBJ whole genome shotgun (WGS) entry which is preliminary data.</text>
</comment>
<dbReference type="Proteomes" id="UP000037069">
    <property type="component" value="Unassembled WGS sequence"/>
</dbReference>
<evidence type="ECO:0000256" key="1">
    <source>
        <dbReference type="SAM" id="MobiDB-lite"/>
    </source>
</evidence>
<keyword evidence="3" id="KW-1185">Reference proteome</keyword>
<dbReference type="EMBL" id="JRES01000086">
    <property type="protein sequence ID" value="KNC34252.1"/>
    <property type="molecule type" value="Genomic_DNA"/>
</dbReference>
<sequence length="61" mass="6722">MFVHSPNSTRPNCTSQPNLPDNSDNINTETGTLTELDNRSTPTCPQSNIEICSTTIKLPQF</sequence>
<dbReference type="OrthoDB" id="8043332at2759"/>
<gene>
    <name evidence="2" type="ORF">FF38_13130</name>
</gene>
<reference evidence="2 3" key="1">
    <citation type="journal article" date="2015" name="Nat. Commun.">
        <title>Lucilia cuprina genome unlocks parasitic fly biology to underpin future interventions.</title>
        <authorList>
            <person name="Anstead C.A."/>
            <person name="Korhonen P.K."/>
            <person name="Young N.D."/>
            <person name="Hall R.S."/>
            <person name="Jex A.R."/>
            <person name="Murali S.C."/>
            <person name="Hughes D.S."/>
            <person name="Lee S.F."/>
            <person name="Perry T."/>
            <person name="Stroehlein A.J."/>
            <person name="Ansell B.R."/>
            <person name="Breugelmans B."/>
            <person name="Hofmann A."/>
            <person name="Qu J."/>
            <person name="Dugan S."/>
            <person name="Lee S.L."/>
            <person name="Chao H."/>
            <person name="Dinh H."/>
            <person name="Han Y."/>
            <person name="Doddapaneni H.V."/>
            <person name="Worley K.C."/>
            <person name="Muzny D.M."/>
            <person name="Ioannidis P."/>
            <person name="Waterhouse R.M."/>
            <person name="Zdobnov E.M."/>
            <person name="James P.J."/>
            <person name="Bagnall N.H."/>
            <person name="Kotze A.C."/>
            <person name="Gibbs R.A."/>
            <person name="Richards S."/>
            <person name="Batterham P."/>
            <person name="Gasser R.B."/>
        </authorList>
    </citation>
    <scope>NUCLEOTIDE SEQUENCE [LARGE SCALE GENOMIC DNA]</scope>
    <source>
        <strain evidence="2 3">LS</strain>
        <tissue evidence="2">Full body</tissue>
    </source>
</reference>
<dbReference type="AlphaFoldDB" id="A0A0L0CPY6"/>
<name>A0A0L0CPY6_LUCCU</name>
<evidence type="ECO:0000313" key="3">
    <source>
        <dbReference type="Proteomes" id="UP000037069"/>
    </source>
</evidence>
<evidence type="ECO:0000313" key="2">
    <source>
        <dbReference type="EMBL" id="KNC34252.1"/>
    </source>
</evidence>
<proteinExistence type="predicted"/>
<accession>A0A0L0CPY6</accession>